<feature type="domain" description="UvrD-like helicase C-terminal" evidence="14">
    <location>
        <begin position="293"/>
        <end position="557"/>
    </location>
</feature>
<keyword evidence="4 12" id="KW-0347">Helicase</keyword>
<dbReference type="EMBL" id="CACRSK010000007">
    <property type="protein sequence ID" value="VYT11611.1"/>
    <property type="molecule type" value="Genomic_DNA"/>
</dbReference>
<dbReference type="Pfam" id="PF00580">
    <property type="entry name" value="UvrD-helicase"/>
    <property type="match status" value="1"/>
</dbReference>
<evidence type="ECO:0000256" key="9">
    <source>
        <dbReference type="ARBA" id="ARBA00034808"/>
    </source>
</evidence>
<comment type="catalytic activity">
    <reaction evidence="11">
        <text>ATP + H2O = ADP + phosphate + H(+)</text>
        <dbReference type="Rhea" id="RHEA:13065"/>
        <dbReference type="ChEBI" id="CHEBI:15377"/>
        <dbReference type="ChEBI" id="CHEBI:15378"/>
        <dbReference type="ChEBI" id="CHEBI:30616"/>
        <dbReference type="ChEBI" id="CHEBI:43474"/>
        <dbReference type="ChEBI" id="CHEBI:456216"/>
        <dbReference type="EC" id="5.6.2.4"/>
    </reaction>
</comment>
<dbReference type="Gene3D" id="1.10.10.160">
    <property type="match status" value="1"/>
</dbReference>
<dbReference type="GO" id="GO:0033202">
    <property type="term" value="C:DNA helicase complex"/>
    <property type="evidence" value="ECO:0007669"/>
    <property type="project" value="TreeGrafter"/>
</dbReference>
<dbReference type="GO" id="GO:0005524">
    <property type="term" value="F:ATP binding"/>
    <property type="evidence" value="ECO:0007669"/>
    <property type="project" value="UniProtKB-UniRule"/>
</dbReference>
<evidence type="ECO:0000256" key="12">
    <source>
        <dbReference type="PROSITE-ProRule" id="PRU00560"/>
    </source>
</evidence>
<dbReference type="InterPro" id="IPR014017">
    <property type="entry name" value="DNA_helicase_UvrD-like_C"/>
</dbReference>
<dbReference type="SUPFAM" id="SSF52540">
    <property type="entry name" value="P-loop containing nucleoside triphosphate hydrolases"/>
    <property type="match status" value="1"/>
</dbReference>
<dbReference type="InterPro" id="IPR000212">
    <property type="entry name" value="DNA_helicase_UvrD/REP"/>
</dbReference>
<evidence type="ECO:0000256" key="4">
    <source>
        <dbReference type="ARBA" id="ARBA00022806"/>
    </source>
</evidence>
<evidence type="ECO:0000256" key="7">
    <source>
        <dbReference type="ARBA" id="ARBA00023235"/>
    </source>
</evidence>
<evidence type="ECO:0000256" key="6">
    <source>
        <dbReference type="ARBA" id="ARBA00023125"/>
    </source>
</evidence>
<keyword evidence="3 12" id="KW-0378">Hydrolase</keyword>
<evidence type="ECO:0000256" key="11">
    <source>
        <dbReference type="ARBA" id="ARBA00048988"/>
    </source>
</evidence>
<sequence length="689" mass="78724">MEESLQSILQGLNEEQKKAATHVDGAMLILAGAGSGKTKTITSRLAYLISQGIPANSTLTLTFTNKAALEMRNRALNLINQTKIDAYPLLCTFHKFGLLFLKFHISELKRKNNFVIIDTDDKKKIIKKFQSDLSTSVLANEISKMKNSLVSVDDALNNSTLINDYAKKESGFYQKVAKVYKEYEDTLKNENLVDFDDLLGLPYKILAKNRTLCEEISQKYRYIMVDEYQDTNELQFKLLERLCLMHENLCVVGDDDQSIYGWRGARVENILNFKDQFKNVTLIKLENNYRSTQNILNTANNLIDCNQNRLGKKLIGTKEKGEEVNLMESEDENYETNKISNAIKKLINSGEELKNIAVLYRVNALSRALEDGLTKARIPYKMVGGMKFYERAEIKDIISYIRLILNPNDDFSLRRIINRPKRGVGAASLTKLEDIAKDQNLSLFKTLNNTSNLGKKSQLMLTQLYEDILELKEKDNFYDIINELDETFKLKEFYKELPEGDDKIANIDEFLAMLKDALVNEPNFDLEEFLNELSLQSEQDNISEDGISIMSVHASKGLEFNHLFVIGMEEGFFPLIGDHTDIEEERRLAYVAITRAKKTLTLSYSNSRFYKGKRQNLDKSRFLSEAGLCESALVFEKSTNFKKGDLVKHKLFGIGRVTNVGEYKNELKLSINFGGIHRDIISSFVEKVV</sequence>
<evidence type="ECO:0000256" key="3">
    <source>
        <dbReference type="ARBA" id="ARBA00022801"/>
    </source>
</evidence>
<dbReference type="PANTHER" id="PTHR11070">
    <property type="entry name" value="UVRD / RECB / PCRA DNA HELICASE FAMILY MEMBER"/>
    <property type="match status" value="1"/>
</dbReference>
<dbReference type="Gene3D" id="1.10.486.10">
    <property type="entry name" value="PCRA, domain 4"/>
    <property type="match status" value="1"/>
</dbReference>
<dbReference type="Pfam" id="PF13361">
    <property type="entry name" value="UvrD_C"/>
    <property type="match status" value="1"/>
</dbReference>
<evidence type="ECO:0000256" key="8">
    <source>
        <dbReference type="ARBA" id="ARBA00034617"/>
    </source>
</evidence>
<keyword evidence="2 12" id="KW-0547">Nucleotide-binding</keyword>
<evidence type="ECO:0000256" key="1">
    <source>
        <dbReference type="ARBA" id="ARBA00009922"/>
    </source>
</evidence>
<evidence type="ECO:0000259" key="14">
    <source>
        <dbReference type="PROSITE" id="PS51217"/>
    </source>
</evidence>
<feature type="domain" description="UvrD-like helicase ATP-binding" evidence="13">
    <location>
        <begin position="10"/>
        <end position="292"/>
    </location>
</feature>
<evidence type="ECO:0000256" key="5">
    <source>
        <dbReference type="ARBA" id="ARBA00022840"/>
    </source>
</evidence>
<dbReference type="GO" id="GO:0003677">
    <property type="term" value="F:DNA binding"/>
    <property type="evidence" value="ECO:0007669"/>
    <property type="project" value="UniProtKB-KW"/>
</dbReference>
<comment type="similarity">
    <text evidence="1">Belongs to the helicase family. UvrD subfamily.</text>
</comment>
<protein>
    <recommendedName>
        <fullName evidence="9">DNA 3'-5' helicase</fullName>
        <ecNumber evidence="9">5.6.2.4</ecNumber>
    </recommendedName>
    <alternativeName>
        <fullName evidence="10">DNA 3'-5' helicase II</fullName>
    </alternativeName>
</protein>
<dbReference type="InterPro" id="IPR014016">
    <property type="entry name" value="UvrD-like_ATP-bd"/>
</dbReference>
<dbReference type="GO" id="GO:0043138">
    <property type="term" value="F:3'-5' DNA helicase activity"/>
    <property type="evidence" value="ECO:0007669"/>
    <property type="project" value="UniProtKB-EC"/>
</dbReference>
<dbReference type="GO" id="GO:0005829">
    <property type="term" value="C:cytosol"/>
    <property type="evidence" value="ECO:0007669"/>
    <property type="project" value="TreeGrafter"/>
</dbReference>
<keyword evidence="7" id="KW-0413">Isomerase</keyword>
<dbReference type="PROSITE" id="PS51217">
    <property type="entry name" value="UVRD_HELICASE_CTER"/>
    <property type="match status" value="1"/>
</dbReference>
<dbReference type="EC" id="5.6.2.4" evidence="9"/>
<dbReference type="CDD" id="cd17932">
    <property type="entry name" value="DEXQc_UvrD"/>
    <property type="match status" value="1"/>
</dbReference>
<dbReference type="PROSITE" id="PS51198">
    <property type="entry name" value="UVRD_HELICASE_ATP_BIND"/>
    <property type="match status" value="1"/>
</dbReference>
<comment type="catalytic activity">
    <reaction evidence="8">
        <text>Couples ATP hydrolysis with the unwinding of duplex DNA by translocating in the 3'-5' direction.</text>
        <dbReference type="EC" id="5.6.2.4"/>
    </reaction>
</comment>
<keyword evidence="5 12" id="KW-0067">ATP-binding</keyword>
<dbReference type="PANTHER" id="PTHR11070:SF2">
    <property type="entry name" value="ATP-DEPENDENT DNA HELICASE SRS2"/>
    <property type="match status" value="1"/>
</dbReference>
<gene>
    <name evidence="15" type="primary">pcrA</name>
    <name evidence="15" type="ORF">CULFYP111_01623</name>
</gene>
<evidence type="ECO:0000256" key="2">
    <source>
        <dbReference type="ARBA" id="ARBA00022741"/>
    </source>
</evidence>
<dbReference type="RefSeq" id="WP_421731854.1">
    <property type="nucleotide sequence ID" value="NZ_CACRSK010000007.1"/>
</dbReference>
<dbReference type="InterPro" id="IPR013986">
    <property type="entry name" value="DExx_box_DNA_helicase_dom_sf"/>
</dbReference>
<feature type="binding site" evidence="12">
    <location>
        <begin position="31"/>
        <end position="38"/>
    </location>
    <ligand>
        <name>ATP</name>
        <dbReference type="ChEBI" id="CHEBI:30616"/>
    </ligand>
</feature>
<proteinExistence type="inferred from homology"/>
<reference evidence="15" key="1">
    <citation type="submission" date="2019-11" db="EMBL/GenBank/DDBJ databases">
        <authorList>
            <person name="Feng L."/>
        </authorList>
    </citation>
    <scope>NUCLEOTIDE SEQUENCE</scope>
    <source>
        <strain evidence="15">CUreolyticusLFYP111</strain>
    </source>
</reference>
<dbReference type="AlphaFoldDB" id="A0A6N2U5C3"/>
<dbReference type="Gene3D" id="3.40.50.300">
    <property type="entry name" value="P-loop containing nucleotide triphosphate hydrolases"/>
    <property type="match status" value="2"/>
</dbReference>
<evidence type="ECO:0000259" key="13">
    <source>
        <dbReference type="PROSITE" id="PS51198"/>
    </source>
</evidence>
<evidence type="ECO:0000256" key="10">
    <source>
        <dbReference type="ARBA" id="ARBA00034923"/>
    </source>
</evidence>
<dbReference type="InterPro" id="IPR027417">
    <property type="entry name" value="P-loop_NTPase"/>
</dbReference>
<organism evidence="15">
    <name type="scientific">Campylobacter ureolyticus</name>
    <dbReference type="NCBI Taxonomy" id="827"/>
    <lineage>
        <taxon>Bacteria</taxon>
        <taxon>Pseudomonadati</taxon>
        <taxon>Campylobacterota</taxon>
        <taxon>Epsilonproteobacteria</taxon>
        <taxon>Campylobacterales</taxon>
        <taxon>Campylobacteraceae</taxon>
        <taxon>Campylobacter</taxon>
    </lineage>
</organism>
<name>A0A6N2U5C3_9BACT</name>
<dbReference type="GO" id="GO:0000725">
    <property type="term" value="P:recombinational repair"/>
    <property type="evidence" value="ECO:0007669"/>
    <property type="project" value="TreeGrafter"/>
</dbReference>
<keyword evidence="6" id="KW-0238">DNA-binding</keyword>
<evidence type="ECO:0000313" key="15">
    <source>
        <dbReference type="EMBL" id="VYT11611.1"/>
    </source>
</evidence>
<dbReference type="GO" id="GO:0016787">
    <property type="term" value="F:hydrolase activity"/>
    <property type="evidence" value="ECO:0007669"/>
    <property type="project" value="UniProtKB-UniRule"/>
</dbReference>
<accession>A0A6N2U5C3</accession>